<evidence type="ECO:0008006" key="5">
    <source>
        <dbReference type="Google" id="ProtNLM"/>
    </source>
</evidence>
<sequence>MTTTAAGDAAVARLNKATEAFEKIITGASNQVVDVPGYGNQPTLAARVDERLDETTATAAAEANRSRDEADRATTQANAAANSVTLATAEYNKARTQADRAQSEADRAAQITWLDTVSDAVAMAALPLPDVWAPLSDSLRMITGYGREVKVGDDVVAQMVNFSRSTTATYIGKDGQLKTAAANEPRFEKEGLLIEGQSTNLFLYSKSPDSYLWSPDVGNTSYIKIPDGVRITGTGYFSYHALPVIAGQKYTFSVTCKVLSGTLDKVGLEGDVYIALGSGLTPEDGTVRLSGTVTPNVNGYATCVYYPTQNSVVEFTDIQFEALPYATSPIYADGAAATRAADIASLPQSLNLGESQLGFSLAVDFDSVNPGPYRVISLSDYSAVMGDGANIYIRHAGREIGPLPAQLGKRNRLAYTVDLSGVITACINGAQITAPSRNAGAPGSNEKIMFGNHINTALNLALEGHLRDLKIWTKTPLTVEQLKVASA</sequence>
<gene>
    <name evidence="3" type="ORF">SJS77_00415</name>
</gene>
<proteinExistence type="predicted"/>
<evidence type="ECO:0000313" key="3">
    <source>
        <dbReference type="EMBL" id="MDX7718962.1"/>
    </source>
</evidence>
<evidence type="ECO:0000256" key="1">
    <source>
        <dbReference type="SAM" id="Coils"/>
    </source>
</evidence>
<evidence type="ECO:0000256" key="2">
    <source>
        <dbReference type="SAM" id="MobiDB-lite"/>
    </source>
</evidence>
<protein>
    <recommendedName>
        <fullName evidence="5">Phage tail protein</fullName>
    </recommendedName>
</protein>
<evidence type="ECO:0000313" key="4">
    <source>
        <dbReference type="Proteomes" id="UP001277183"/>
    </source>
</evidence>
<reference evidence="3" key="1">
    <citation type="submission" date="2023-11" db="EMBL/GenBank/DDBJ databases">
        <title>WGS of Aeromonas in Northern Israel.</title>
        <authorList>
            <person name="Hershko Y."/>
        </authorList>
    </citation>
    <scope>NUCLEOTIDE SEQUENCE</scope>
    <source>
        <strain evidence="3">77416</strain>
    </source>
</reference>
<accession>A0AAW9ETU1</accession>
<feature type="region of interest" description="Disordered" evidence="2">
    <location>
        <begin position="60"/>
        <end position="81"/>
    </location>
</feature>
<dbReference type="AlphaFoldDB" id="A0AAW9ETU1"/>
<keyword evidence="1" id="KW-0175">Coiled coil</keyword>
<comment type="caution">
    <text evidence="3">The sequence shown here is derived from an EMBL/GenBank/DDBJ whole genome shotgun (WGS) entry which is preliminary data.</text>
</comment>
<name>A0AAW9ETU1_AERCA</name>
<dbReference type="RefSeq" id="WP_319886420.1">
    <property type="nucleotide sequence ID" value="NZ_JAWZVU010000002.1"/>
</dbReference>
<dbReference type="Proteomes" id="UP001277183">
    <property type="component" value="Unassembled WGS sequence"/>
</dbReference>
<dbReference type="EMBL" id="JAWZVU010000002">
    <property type="protein sequence ID" value="MDX7718962.1"/>
    <property type="molecule type" value="Genomic_DNA"/>
</dbReference>
<organism evidence="3 4">
    <name type="scientific">Aeromonas caviae</name>
    <name type="common">Aeromonas punctata</name>
    <dbReference type="NCBI Taxonomy" id="648"/>
    <lineage>
        <taxon>Bacteria</taxon>
        <taxon>Pseudomonadati</taxon>
        <taxon>Pseudomonadota</taxon>
        <taxon>Gammaproteobacteria</taxon>
        <taxon>Aeromonadales</taxon>
        <taxon>Aeromonadaceae</taxon>
        <taxon>Aeromonas</taxon>
    </lineage>
</organism>
<feature type="coiled-coil region" evidence="1">
    <location>
        <begin position="84"/>
        <end position="111"/>
    </location>
</feature>